<keyword evidence="14" id="KW-0472">Membrane</keyword>
<dbReference type="InterPro" id="IPR051234">
    <property type="entry name" value="TAO_STE20_kinase"/>
</dbReference>
<dbReference type="GO" id="GO:0006974">
    <property type="term" value="P:DNA damage response"/>
    <property type="evidence" value="ECO:0007669"/>
    <property type="project" value="UniProtKB-KW"/>
</dbReference>
<comment type="caution">
    <text evidence="19">The sequence shown here is derived from an EMBL/GenBank/DDBJ whole genome shotgun (WGS) entry which is preliminary data.</text>
</comment>
<gene>
    <name evidence="19" type="ORF">U0070_006162</name>
</gene>
<evidence type="ECO:0000256" key="12">
    <source>
        <dbReference type="ARBA" id="ARBA00022840"/>
    </source>
</evidence>
<keyword evidence="13 17" id="KW-0175">Coiled coil</keyword>
<dbReference type="GO" id="GO:0005886">
    <property type="term" value="C:plasma membrane"/>
    <property type="evidence" value="ECO:0007669"/>
    <property type="project" value="UniProtKB-SubCell"/>
</dbReference>
<evidence type="ECO:0000256" key="18">
    <source>
        <dbReference type="SAM" id="MobiDB-lite"/>
    </source>
</evidence>
<dbReference type="EMBL" id="JBBHLL010000220">
    <property type="protein sequence ID" value="KAK7809148.1"/>
    <property type="molecule type" value="Genomic_DNA"/>
</dbReference>
<dbReference type="GO" id="GO:0051493">
    <property type="term" value="P:regulation of cytoskeleton organization"/>
    <property type="evidence" value="ECO:0007669"/>
    <property type="project" value="TreeGrafter"/>
</dbReference>
<dbReference type="GO" id="GO:0005524">
    <property type="term" value="F:ATP binding"/>
    <property type="evidence" value="ECO:0007669"/>
    <property type="project" value="UniProtKB-KW"/>
</dbReference>
<keyword evidence="12" id="KW-0067">ATP-binding</keyword>
<evidence type="ECO:0000313" key="20">
    <source>
        <dbReference type="Proteomes" id="UP001488838"/>
    </source>
</evidence>
<evidence type="ECO:0000256" key="16">
    <source>
        <dbReference type="ARBA" id="ARBA00048679"/>
    </source>
</evidence>
<proteinExistence type="inferred from homology"/>
<dbReference type="PANTHER" id="PTHR47167:SF10">
    <property type="entry name" value="SERINE_THREONINE-PROTEIN KINASE TAO3"/>
    <property type="match status" value="1"/>
</dbReference>
<keyword evidence="11" id="KW-0418">Kinase</keyword>
<evidence type="ECO:0000256" key="8">
    <source>
        <dbReference type="ARBA" id="ARBA00022679"/>
    </source>
</evidence>
<accession>A0AAW0I413</accession>
<keyword evidence="5" id="KW-1003">Cell membrane</keyword>
<evidence type="ECO:0000256" key="7">
    <source>
        <dbReference type="ARBA" id="ARBA00022527"/>
    </source>
</evidence>
<protein>
    <recommendedName>
        <fullName evidence="4">non-specific serine/threonine protein kinase</fullName>
        <ecNumber evidence="4">2.7.11.1</ecNumber>
    </recommendedName>
</protein>
<name>A0AAW0I413_MYOGA</name>
<comment type="subcellular location">
    <subcellularLocation>
        <location evidence="1">Cell membrane</location>
        <topology evidence="1">Peripheral membrane protein</topology>
    </subcellularLocation>
    <subcellularLocation>
        <location evidence="2">Cytoplasm</location>
    </subcellularLocation>
</comment>
<sequence>MSGYKRMRRQHQKQLIALENKLKAEMDEHRLKLQKEVETHANNSSIELEKLAKKQVATIEKEAKVAAADEKKFQQQILAQQKKDLTTFLESQKKQYKICKEKIKEEMNEDHSTPKKEKQERISKHKENLQHTQAEEEAHLLTQQRLYYDRNCRFFKRKIMIKRHEVEQQNIREVSVTPRRPRGSGGPVSSIPVPLAVSTHTACQGMKLPAVRESHFCISAFPIGLKQGQSCVRIKVRVHSATPSRA</sequence>
<evidence type="ECO:0000256" key="9">
    <source>
        <dbReference type="ARBA" id="ARBA00022741"/>
    </source>
</evidence>
<evidence type="ECO:0000256" key="15">
    <source>
        <dbReference type="ARBA" id="ARBA00047899"/>
    </source>
</evidence>
<organism evidence="19 20">
    <name type="scientific">Myodes glareolus</name>
    <name type="common">Bank vole</name>
    <name type="synonym">Clethrionomys glareolus</name>
    <dbReference type="NCBI Taxonomy" id="447135"/>
    <lineage>
        <taxon>Eukaryota</taxon>
        <taxon>Metazoa</taxon>
        <taxon>Chordata</taxon>
        <taxon>Craniata</taxon>
        <taxon>Vertebrata</taxon>
        <taxon>Euteleostomi</taxon>
        <taxon>Mammalia</taxon>
        <taxon>Eutheria</taxon>
        <taxon>Euarchontoglires</taxon>
        <taxon>Glires</taxon>
        <taxon>Rodentia</taxon>
        <taxon>Myomorpha</taxon>
        <taxon>Muroidea</taxon>
        <taxon>Cricetidae</taxon>
        <taxon>Arvicolinae</taxon>
        <taxon>Myodes</taxon>
    </lineage>
</organism>
<keyword evidence="9" id="KW-0547">Nucleotide-binding</keyword>
<dbReference type="EC" id="2.7.11.1" evidence="4"/>
<evidence type="ECO:0000256" key="2">
    <source>
        <dbReference type="ARBA" id="ARBA00004496"/>
    </source>
</evidence>
<dbReference type="GO" id="GO:0005737">
    <property type="term" value="C:cytoplasm"/>
    <property type="evidence" value="ECO:0007669"/>
    <property type="project" value="UniProtKB-SubCell"/>
</dbReference>
<evidence type="ECO:0000256" key="11">
    <source>
        <dbReference type="ARBA" id="ARBA00022777"/>
    </source>
</evidence>
<dbReference type="GO" id="GO:0004674">
    <property type="term" value="F:protein serine/threonine kinase activity"/>
    <property type="evidence" value="ECO:0007669"/>
    <property type="project" value="UniProtKB-KW"/>
</dbReference>
<evidence type="ECO:0000256" key="5">
    <source>
        <dbReference type="ARBA" id="ARBA00022475"/>
    </source>
</evidence>
<dbReference type="Proteomes" id="UP001488838">
    <property type="component" value="Unassembled WGS sequence"/>
</dbReference>
<keyword evidence="8" id="KW-0808">Transferase</keyword>
<comment type="catalytic activity">
    <reaction evidence="16">
        <text>L-seryl-[protein] + ATP = O-phospho-L-seryl-[protein] + ADP + H(+)</text>
        <dbReference type="Rhea" id="RHEA:17989"/>
        <dbReference type="Rhea" id="RHEA-COMP:9863"/>
        <dbReference type="Rhea" id="RHEA-COMP:11604"/>
        <dbReference type="ChEBI" id="CHEBI:15378"/>
        <dbReference type="ChEBI" id="CHEBI:29999"/>
        <dbReference type="ChEBI" id="CHEBI:30616"/>
        <dbReference type="ChEBI" id="CHEBI:83421"/>
        <dbReference type="ChEBI" id="CHEBI:456216"/>
        <dbReference type="EC" id="2.7.11.1"/>
    </reaction>
</comment>
<evidence type="ECO:0000256" key="17">
    <source>
        <dbReference type="SAM" id="Coils"/>
    </source>
</evidence>
<comment type="catalytic activity">
    <reaction evidence="15">
        <text>L-threonyl-[protein] + ATP = O-phospho-L-threonyl-[protein] + ADP + H(+)</text>
        <dbReference type="Rhea" id="RHEA:46608"/>
        <dbReference type="Rhea" id="RHEA-COMP:11060"/>
        <dbReference type="Rhea" id="RHEA-COMP:11605"/>
        <dbReference type="ChEBI" id="CHEBI:15378"/>
        <dbReference type="ChEBI" id="CHEBI:30013"/>
        <dbReference type="ChEBI" id="CHEBI:30616"/>
        <dbReference type="ChEBI" id="CHEBI:61977"/>
        <dbReference type="ChEBI" id="CHEBI:456216"/>
        <dbReference type="EC" id="2.7.11.1"/>
    </reaction>
</comment>
<keyword evidence="7" id="KW-0723">Serine/threonine-protein kinase</keyword>
<evidence type="ECO:0000313" key="19">
    <source>
        <dbReference type="EMBL" id="KAK7809148.1"/>
    </source>
</evidence>
<evidence type="ECO:0000256" key="6">
    <source>
        <dbReference type="ARBA" id="ARBA00022490"/>
    </source>
</evidence>
<comment type="similarity">
    <text evidence="3">Belongs to the protein kinase superfamily. STE Ser/Thr protein kinase family. STE20 subfamily.</text>
</comment>
<feature type="region of interest" description="Disordered" evidence="18">
    <location>
        <begin position="105"/>
        <end position="136"/>
    </location>
</feature>
<evidence type="ECO:0000256" key="10">
    <source>
        <dbReference type="ARBA" id="ARBA00022763"/>
    </source>
</evidence>
<evidence type="ECO:0000256" key="3">
    <source>
        <dbReference type="ARBA" id="ARBA00008874"/>
    </source>
</evidence>
<reference evidence="19 20" key="1">
    <citation type="journal article" date="2023" name="bioRxiv">
        <title>Conserved and derived expression patterns and positive selection on dental genes reveal complex evolutionary context of ever-growing rodent molars.</title>
        <authorList>
            <person name="Calamari Z.T."/>
            <person name="Song A."/>
            <person name="Cohen E."/>
            <person name="Akter M."/>
            <person name="Roy R.D."/>
            <person name="Hallikas O."/>
            <person name="Christensen M.M."/>
            <person name="Li P."/>
            <person name="Marangoni P."/>
            <person name="Jernvall J."/>
            <person name="Klein O.D."/>
        </authorList>
    </citation>
    <scope>NUCLEOTIDE SEQUENCE [LARGE SCALE GENOMIC DNA]</scope>
    <source>
        <strain evidence="19">V071</strain>
    </source>
</reference>
<keyword evidence="6" id="KW-0963">Cytoplasm</keyword>
<evidence type="ECO:0000256" key="1">
    <source>
        <dbReference type="ARBA" id="ARBA00004202"/>
    </source>
</evidence>
<keyword evidence="10" id="KW-0227">DNA damage</keyword>
<dbReference type="AlphaFoldDB" id="A0AAW0I413"/>
<evidence type="ECO:0000256" key="4">
    <source>
        <dbReference type="ARBA" id="ARBA00012513"/>
    </source>
</evidence>
<evidence type="ECO:0000256" key="13">
    <source>
        <dbReference type="ARBA" id="ARBA00023054"/>
    </source>
</evidence>
<keyword evidence="20" id="KW-1185">Reference proteome</keyword>
<feature type="coiled-coil region" evidence="17">
    <location>
        <begin position="1"/>
        <end position="39"/>
    </location>
</feature>
<evidence type="ECO:0000256" key="14">
    <source>
        <dbReference type="ARBA" id="ARBA00023136"/>
    </source>
</evidence>
<dbReference type="PANTHER" id="PTHR47167">
    <property type="entry name" value="SERINE/THREONINE-PROTEIN KINASE TAO1-LIKE PROTEIN"/>
    <property type="match status" value="1"/>
</dbReference>